<dbReference type="PANTHER" id="PTHR46033">
    <property type="entry name" value="PROTEIN MAIN-LIKE 2"/>
    <property type="match status" value="1"/>
</dbReference>
<proteinExistence type="predicted"/>
<feature type="compositionally biased region" description="Acidic residues" evidence="1">
    <location>
        <begin position="727"/>
        <end position="741"/>
    </location>
</feature>
<keyword evidence="4" id="KW-1185">Reference proteome</keyword>
<dbReference type="AlphaFoldDB" id="A0A7J7G0V5"/>
<feature type="domain" description="Aminotransferase-like plant mobile" evidence="2">
    <location>
        <begin position="230"/>
        <end position="513"/>
    </location>
</feature>
<dbReference type="Proteomes" id="UP000593564">
    <property type="component" value="Unassembled WGS sequence"/>
</dbReference>
<evidence type="ECO:0000259" key="2">
    <source>
        <dbReference type="Pfam" id="PF10536"/>
    </source>
</evidence>
<protein>
    <recommendedName>
        <fullName evidence="2">Aminotransferase-like plant mobile domain-containing protein</fullName>
    </recommendedName>
</protein>
<dbReference type="EMBL" id="JACBKZ010000014">
    <property type="protein sequence ID" value="KAF5932876.1"/>
    <property type="molecule type" value="Genomic_DNA"/>
</dbReference>
<dbReference type="GO" id="GO:0010073">
    <property type="term" value="P:meristem maintenance"/>
    <property type="evidence" value="ECO:0007669"/>
    <property type="project" value="InterPro"/>
</dbReference>
<name>A0A7J7G0V5_CAMSI</name>
<sequence>MQCMLGPARKCTAMRKLPLFSLLCSSEDCQNLRIASLDIGSHHRLNRIATGNSMWSRAIGEAIGRGRIAGRHLALPVGREFLQNLQLTATEGKAEHGNTIQAIYAPNMFLIIHFHIHFEMADDLPQGGAPPELEMDPEVEPLPLRIRPFDPETYRPGFMRCFLTDYASSGALIGMCLPSYYCGDSHTIRGYGNTGARDWYVELPDAVRDIVDEAGFGIFCRGLSRLTTCRPLLAALAERWWDTTDSFHFSVAGDMTMTPYDFSMLTGIGVGGDPIPFDTDMDEWDAAQLYLLSTQPPLARAGFVRYSWFESHFRVQPALAEEALMSPEEVDQYARGFIMFLFGTTLFADRANTVLLCLLSALVDVRQIRHYDWGGTALATLYGYMSSSSRLSEQLLGGYWRAWELWVYAYFTRLAPVPDEEIPFGVPFSHRFDVRCVRRPRESLIFFRRYFDTITAAEITWKPWAPLPAVVRDHYEGSRETARCRILLEGPVCRARYLGERFLRQTLGLPKQIVSGPPPGHMRDTERFTAQEMREYTTGWGEEHHRGEGDYTEYVRTYIMRPLRGGRRAEGERPAAPAAGAGAGAGVGTSRRARGHGRSGARGGRGTGWPALPTALSYRGQDGAIYQIPFAPPPVGHELAGIPDLPPASSGYTRQSVELNASMMGMLQRTFDLLALYSIPPPFQIPPVGGAPAGPSIPARGGHGDTARPRTRGGCTHVGSSSRAPTPDDDDDDDDESEAEAEAGSSEEAGDDSDSGSDSNADDDAPGPSSRKRARADPRARDY</sequence>
<dbReference type="PANTHER" id="PTHR46033:SF8">
    <property type="entry name" value="PROTEIN MAINTENANCE OF MERISTEMS-LIKE"/>
    <property type="match status" value="1"/>
</dbReference>
<dbReference type="Pfam" id="PF10536">
    <property type="entry name" value="PMD"/>
    <property type="match status" value="1"/>
</dbReference>
<comment type="caution">
    <text evidence="3">The sequence shown here is derived from an EMBL/GenBank/DDBJ whole genome shotgun (WGS) entry which is preliminary data.</text>
</comment>
<feature type="region of interest" description="Disordered" evidence="1">
    <location>
        <begin position="687"/>
        <end position="783"/>
    </location>
</feature>
<dbReference type="InterPro" id="IPR019557">
    <property type="entry name" value="AminoTfrase-like_pln_mobile"/>
</dbReference>
<evidence type="ECO:0000313" key="3">
    <source>
        <dbReference type="EMBL" id="KAF5932876.1"/>
    </source>
</evidence>
<accession>A0A7J7G0V5</accession>
<feature type="region of interest" description="Disordered" evidence="1">
    <location>
        <begin position="566"/>
        <end position="608"/>
    </location>
</feature>
<feature type="compositionally biased region" description="Acidic residues" evidence="1">
    <location>
        <begin position="748"/>
        <end position="765"/>
    </location>
</feature>
<reference evidence="3 4" key="2">
    <citation type="submission" date="2020-07" db="EMBL/GenBank/DDBJ databases">
        <title>Genome assembly of wild tea tree DASZ reveals pedigree and selection history of tea varieties.</title>
        <authorList>
            <person name="Zhang W."/>
        </authorList>
    </citation>
    <scope>NUCLEOTIDE SEQUENCE [LARGE SCALE GENOMIC DNA]</scope>
    <source>
        <strain evidence="4">cv. G240</strain>
        <tissue evidence="3">Leaf</tissue>
    </source>
</reference>
<evidence type="ECO:0000313" key="4">
    <source>
        <dbReference type="Proteomes" id="UP000593564"/>
    </source>
</evidence>
<gene>
    <name evidence="3" type="ORF">HYC85_029047</name>
</gene>
<organism evidence="3 4">
    <name type="scientific">Camellia sinensis</name>
    <name type="common">Tea plant</name>
    <name type="synonym">Thea sinensis</name>
    <dbReference type="NCBI Taxonomy" id="4442"/>
    <lineage>
        <taxon>Eukaryota</taxon>
        <taxon>Viridiplantae</taxon>
        <taxon>Streptophyta</taxon>
        <taxon>Embryophyta</taxon>
        <taxon>Tracheophyta</taxon>
        <taxon>Spermatophyta</taxon>
        <taxon>Magnoliopsida</taxon>
        <taxon>eudicotyledons</taxon>
        <taxon>Gunneridae</taxon>
        <taxon>Pentapetalae</taxon>
        <taxon>asterids</taxon>
        <taxon>Ericales</taxon>
        <taxon>Theaceae</taxon>
        <taxon>Camellia</taxon>
    </lineage>
</organism>
<dbReference type="InterPro" id="IPR044824">
    <property type="entry name" value="MAIN-like"/>
</dbReference>
<reference evidence="4" key="1">
    <citation type="journal article" date="2020" name="Nat. Commun.">
        <title>Genome assembly of wild tea tree DASZ reveals pedigree and selection history of tea varieties.</title>
        <authorList>
            <person name="Zhang W."/>
            <person name="Zhang Y."/>
            <person name="Qiu H."/>
            <person name="Guo Y."/>
            <person name="Wan H."/>
            <person name="Zhang X."/>
            <person name="Scossa F."/>
            <person name="Alseekh S."/>
            <person name="Zhang Q."/>
            <person name="Wang P."/>
            <person name="Xu L."/>
            <person name="Schmidt M.H."/>
            <person name="Jia X."/>
            <person name="Li D."/>
            <person name="Zhu A."/>
            <person name="Guo F."/>
            <person name="Chen W."/>
            <person name="Ni D."/>
            <person name="Usadel B."/>
            <person name="Fernie A.R."/>
            <person name="Wen W."/>
        </authorList>
    </citation>
    <scope>NUCLEOTIDE SEQUENCE [LARGE SCALE GENOMIC DNA]</scope>
    <source>
        <strain evidence="4">cv. G240</strain>
    </source>
</reference>
<evidence type="ECO:0000256" key="1">
    <source>
        <dbReference type="SAM" id="MobiDB-lite"/>
    </source>
</evidence>